<dbReference type="PANTHER" id="PTHR12526:SF638">
    <property type="entry name" value="SPORE COAT PROTEIN SA"/>
    <property type="match status" value="1"/>
</dbReference>
<gene>
    <name evidence="3" type="ORF">SAMN05443428_103136</name>
</gene>
<dbReference type="STRING" id="1147123.SAMN05443428_103136"/>
<dbReference type="RefSeq" id="WP_179122173.1">
    <property type="nucleotide sequence ID" value="NZ_FUYH01000003.1"/>
</dbReference>
<dbReference type="PANTHER" id="PTHR12526">
    <property type="entry name" value="GLYCOSYLTRANSFERASE"/>
    <property type="match status" value="1"/>
</dbReference>
<feature type="domain" description="Glycosyl transferase family 1" evidence="1">
    <location>
        <begin position="180"/>
        <end position="342"/>
    </location>
</feature>
<keyword evidence="3" id="KW-0808">Transferase</keyword>
<sequence length="372" mass="42789">MVVLHIISGGEVGGSKNHLLSIVKNMDESKIKNIVICFIKGSLYEEAVKIGIDIRLIEQNKRFDLSILKDIQKICIREKVDIINCHGGRANFIGYFLMKKYAAKYVTTIHSDYKDDYRGNFYKTLIYSNINRFVLRSFNYYITVSEDFKGMLIKRGFNKEKIFVVYNGIDFNKPIPELNRDDIIRKYNIPFSSHYVTMVARLHPVKGHKVFLKACSLVLKSFKDVVFILVGDGNIKEELIQYAKELGIFDKIIFAGFQKPDEFIYISDFTVLASYSESFPLSILESALYKKTVISTDVGGISKLIEDRVNGYLIKIGDYETLSMKILSLLNDKEESQNYGNKLYYKASQNFSIEKLCNKYEEIYLSMINGGL</sequence>
<feature type="domain" description="Glycosyltransferase subfamily 4-like N-terminal" evidence="2">
    <location>
        <begin position="12"/>
        <end position="171"/>
    </location>
</feature>
<evidence type="ECO:0000313" key="3">
    <source>
        <dbReference type="EMBL" id="SKA79908.1"/>
    </source>
</evidence>
<dbReference type="Pfam" id="PF13439">
    <property type="entry name" value="Glyco_transf_4"/>
    <property type="match status" value="1"/>
</dbReference>
<accession>A0A1T4WSU3</accession>
<dbReference type="EMBL" id="FUYH01000003">
    <property type="protein sequence ID" value="SKA79908.1"/>
    <property type="molecule type" value="Genomic_DNA"/>
</dbReference>
<dbReference type="Gene3D" id="3.40.50.2000">
    <property type="entry name" value="Glycogen Phosphorylase B"/>
    <property type="match status" value="2"/>
</dbReference>
<keyword evidence="4" id="KW-1185">Reference proteome</keyword>
<protein>
    <submittedName>
        <fullName evidence="3">Glycosyltransferase involved in cell wall bisynthesis</fullName>
    </submittedName>
</protein>
<dbReference type="AlphaFoldDB" id="A0A1T4WSU3"/>
<dbReference type="Pfam" id="PF00534">
    <property type="entry name" value="Glycos_transf_1"/>
    <property type="match status" value="1"/>
</dbReference>
<dbReference type="InterPro" id="IPR028098">
    <property type="entry name" value="Glyco_trans_4-like_N"/>
</dbReference>
<dbReference type="GO" id="GO:0016757">
    <property type="term" value="F:glycosyltransferase activity"/>
    <property type="evidence" value="ECO:0007669"/>
    <property type="project" value="InterPro"/>
</dbReference>
<dbReference type="CDD" id="cd03801">
    <property type="entry name" value="GT4_PimA-like"/>
    <property type="match status" value="1"/>
</dbReference>
<evidence type="ECO:0000259" key="2">
    <source>
        <dbReference type="Pfam" id="PF13439"/>
    </source>
</evidence>
<dbReference type="Proteomes" id="UP000190105">
    <property type="component" value="Unassembled WGS sequence"/>
</dbReference>
<organism evidence="3 4">
    <name type="scientific">Caloramator quimbayensis</name>
    <dbReference type="NCBI Taxonomy" id="1147123"/>
    <lineage>
        <taxon>Bacteria</taxon>
        <taxon>Bacillati</taxon>
        <taxon>Bacillota</taxon>
        <taxon>Clostridia</taxon>
        <taxon>Eubacteriales</taxon>
        <taxon>Clostridiaceae</taxon>
        <taxon>Caloramator</taxon>
    </lineage>
</organism>
<dbReference type="InterPro" id="IPR001296">
    <property type="entry name" value="Glyco_trans_1"/>
</dbReference>
<proteinExistence type="predicted"/>
<evidence type="ECO:0000259" key="1">
    <source>
        <dbReference type="Pfam" id="PF00534"/>
    </source>
</evidence>
<evidence type="ECO:0000313" key="4">
    <source>
        <dbReference type="Proteomes" id="UP000190105"/>
    </source>
</evidence>
<dbReference type="SUPFAM" id="SSF53756">
    <property type="entry name" value="UDP-Glycosyltransferase/glycogen phosphorylase"/>
    <property type="match status" value="1"/>
</dbReference>
<name>A0A1T4WSU3_9CLOT</name>
<reference evidence="4" key="1">
    <citation type="submission" date="2017-02" db="EMBL/GenBank/DDBJ databases">
        <authorList>
            <person name="Varghese N."/>
            <person name="Submissions S."/>
        </authorList>
    </citation>
    <scope>NUCLEOTIDE SEQUENCE [LARGE SCALE GENOMIC DNA]</scope>
    <source>
        <strain evidence="4">USBA 833</strain>
    </source>
</reference>